<dbReference type="InterPro" id="IPR002893">
    <property type="entry name" value="Znf_MYND"/>
</dbReference>
<dbReference type="GO" id="GO:0008270">
    <property type="term" value="F:zinc ion binding"/>
    <property type="evidence" value="ECO:0007669"/>
    <property type="project" value="UniProtKB-KW"/>
</dbReference>
<sequence>MLTCGKCNRALDDGGKMRNCCEGTYYCSRKCERANFGTHRLSCPKINQKPTTTHEQDKGKEAQQDEKDNNNNEDHEKSEPGKKEKKTYPLEVEPLAKHIYNPFLRLKRGDYLQGRPDTDVYRLLNDAYFLRVADNRLHDRFDRNEETLPKPSAEEFRSFLEKAKAVPRLLPTWWSDKKQTECEELGQVKGWGRLAYTTPNRGGRGRREELFMDIQLRLLAEYIYDTGIGEKKDCPLRQELLMFPDSFKNNEIGVALREIVALWDSYEECLDLIFGLGAVLFSKLALGECNDSEE</sequence>
<evidence type="ECO:0000256" key="1">
    <source>
        <dbReference type="ARBA" id="ARBA00022723"/>
    </source>
</evidence>
<feature type="compositionally biased region" description="Basic and acidic residues" evidence="5">
    <location>
        <begin position="52"/>
        <end position="88"/>
    </location>
</feature>
<dbReference type="PROSITE" id="PS50865">
    <property type="entry name" value="ZF_MYND_2"/>
    <property type="match status" value="1"/>
</dbReference>
<keyword evidence="2 4" id="KW-0863">Zinc-finger</keyword>
<feature type="domain" description="MYND-type" evidence="6">
    <location>
        <begin position="4"/>
        <end position="43"/>
    </location>
</feature>
<proteinExistence type="predicted"/>
<comment type="caution">
    <text evidence="7">The sequence shown here is derived from an EMBL/GenBank/DDBJ whole genome shotgun (WGS) entry which is preliminary data.</text>
</comment>
<dbReference type="AlphaFoldDB" id="A0A9W8NIM9"/>
<evidence type="ECO:0000313" key="7">
    <source>
        <dbReference type="EMBL" id="KAJ3577324.1"/>
    </source>
</evidence>
<keyword evidence="3" id="KW-0862">Zinc</keyword>
<reference evidence="7" key="1">
    <citation type="submission" date="2022-07" db="EMBL/GenBank/DDBJ databases">
        <title>Genome Sequence of Xylaria arbuscula.</title>
        <authorList>
            <person name="Buettner E."/>
        </authorList>
    </citation>
    <scope>NUCLEOTIDE SEQUENCE</scope>
    <source>
        <strain evidence="7">VT107</strain>
    </source>
</reference>
<evidence type="ECO:0000313" key="8">
    <source>
        <dbReference type="Proteomes" id="UP001148614"/>
    </source>
</evidence>
<evidence type="ECO:0000256" key="2">
    <source>
        <dbReference type="ARBA" id="ARBA00022771"/>
    </source>
</evidence>
<accession>A0A9W8NIM9</accession>
<dbReference type="EMBL" id="JANPWZ010000391">
    <property type="protein sequence ID" value="KAJ3577324.1"/>
    <property type="molecule type" value="Genomic_DNA"/>
</dbReference>
<gene>
    <name evidence="7" type="ORF">NPX13_g3244</name>
</gene>
<feature type="region of interest" description="Disordered" evidence="5">
    <location>
        <begin position="42"/>
        <end position="90"/>
    </location>
</feature>
<dbReference type="Proteomes" id="UP001148614">
    <property type="component" value="Unassembled WGS sequence"/>
</dbReference>
<organism evidence="7 8">
    <name type="scientific">Xylaria arbuscula</name>
    <dbReference type="NCBI Taxonomy" id="114810"/>
    <lineage>
        <taxon>Eukaryota</taxon>
        <taxon>Fungi</taxon>
        <taxon>Dikarya</taxon>
        <taxon>Ascomycota</taxon>
        <taxon>Pezizomycotina</taxon>
        <taxon>Sordariomycetes</taxon>
        <taxon>Xylariomycetidae</taxon>
        <taxon>Xylariales</taxon>
        <taxon>Xylariaceae</taxon>
        <taxon>Xylaria</taxon>
    </lineage>
</organism>
<keyword evidence="1" id="KW-0479">Metal-binding</keyword>
<name>A0A9W8NIM9_9PEZI</name>
<dbReference type="SUPFAM" id="SSF144232">
    <property type="entry name" value="HIT/MYND zinc finger-like"/>
    <property type="match status" value="1"/>
</dbReference>
<protein>
    <recommendedName>
        <fullName evidence="6">MYND-type domain-containing protein</fullName>
    </recommendedName>
</protein>
<evidence type="ECO:0000256" key="5">
    <source>
        <dbReference type="SAM" id="MobiDB-lite"/>
    </source>
</evidence>
<keyword evidence="8" id="KW-1185">Reference proteome</keyword>
<evidence type="ECO:0000256" key="3">
    <source>
        <dbReference type="ARBA" id="ARBA00022833"/>
    </source>
</evidence>
<evidence type="ECO:0000259" key="6">
    <source>
        <dbReference type="PROSITE" id="PS50865"/>
    </source>
</evidence>
<evidence type="ECO:0000256" key="4">
    <source>
        <dbReference type="PROSITE-ProRule" id="PRU00134"/>
    </source>
</evidence>
<dbReference type="VEuPathDB" id="FungiDB:F4678DRAFT_483855"/>
<dbReference type="PROSITE" id="PS01360">
    <property type="entry name" value="ZF_MYND_1"/>
    <property type="match status" value="1"/>
</dbReference>